<keyword evidence="4" id="KW-1185">Reference proteome</keyword>
<reference evidence="3 4" key="1">
    <citation type="submission" date="2019-02" db="EMBL/GenBank/DDBJ databases">
        <title>Deep-cultivation of Planctomycetes and their phenomic and genomic characterization uncovers novel biology.</title>
        <authorList>
            <person name="Wiegand S."/>
            <person name="Jogler M."/>
            <person name="Boedeker C."/>
            <person name="Pinto D."/>
            <person name="Vollmers J."/>
            <person name="Rivas-Marin E."/>
            <person name="Kohn T."/>
            <person name="Peeters S.H."/>
            <person name="Heuer A."/>
            <person name="Rast P."/>
            <person name="Oberbeckmann S."/>
            <person name="Bunk B."/>
            <person name="Jeske O."/>
            <person name="Meyerdierks A."/>
            <person name="Storesund J.E."/>
            <person name="Kallscheuer N."/>
            <person name="Luecker S."/>
            <person name="Lage O.M."/>
            <person name="Pohl T."/>
            <person name="Merkel B.J."/>
            <person name="Hornburger P."/>
            <person name="Mueller R.-W."/>
            <person name="Bruemmer F."/>
            <person name="Labrenz M."/>
            <person name="Spormann A.M."/>
            <person name="Op den Camp H."/>
            <person name="Overmann J."/>
            <person name="Amann R."/>
            <person name="Jetten M.S.M."/>
            <person name="Mascher T."/>
            <person name="Medema M.H."/>
            <person name="Devos D.P."/>
            <person name="Kaster A.-K."/>
            <person name="Ovreas L."/>
            <person name="Rohde M."/>
            <person name="Galperin M.Y."/>
            <person name="Jogler C."/>
        </authorList>
    </citation>
    <scope>NUCLEOTIDE SEQUENCE [LARGE SCALE GENOMIC DNA]</scope>
    <source>
        <strain evidence="3 4">Pan216</strain>
    </source>
</reference>
<feature type="domain" description="Pyrrolo-quinoline quinone repeat" evidence="2">
    <location>
        <begin position="99"/>
        <end position="283"/>
    </location>
</feature>
<proteinExistence type="predicted"/>
<dbReference type="Pfam" id="PF13360">
    <property type="entry name" value="PQQ_2"/>
    <property type="match status" value="2"/>
</dbReference>
<feature type="compositionally biased region" description="Polar residues" evidence="1">
    <location>
        <begin position="46"/>
        <end position="55"/>
    </location>
</feature>
<sequence>MTLGNLIPGHGRAFGLAIMVTWLAWTSTRAAHAESESWPRFRGPNGTATSSSDSMPSEIGPSNVLWKAKLGGLGHSSPVVAGNRVFLTSAEDEGRVRLIQCFDVTTGKLLWRAQFPFATHKKHKQNTYATATPVTDGELVFFEFTDPEDHVVYCYTVDGQEIWKRSLGAFDAGHGSGSSPILHKDKLIIFNDDDSNSYIIALDKETGKPVWKETWASEKAAYSTPFVMNVDGKDQLIFSSIGGIEGRDADTGKQVWVCDRFDMRTVGSPVLADGLIVATCGSGNSGKNMVAVRPDGKGDVSETHVAWESSRSLPYCVTPVAHGPHLFMVTDQGLARCVVAKTGEEVWTKRMNLGGRVFSSPLLLGDRLFIFGEQGDVKVIAAESAYRPIADSNLEDHFLSTPAVANGKMFVRGEDFLWCLGDPSTKAAKAPPKS</sequence>
<dbReference type="AlphaFoldDB" id="A0A518B2Y8"/>
<dbReference type="RefSeq" id="WP_145257952.1">
    <property type="nucleotide sequence ID" value="NZ_CP036279.1"/>
</dbReference>
<evidence type="ECO:0000313" key="3">
    <source>
        <dbReference type="EMBL" id="QDU61351.1"/>
    </source>
</evidence>
<protein>
    <submittedName>
        <fullName evidence="3">Outer membrane biogenesis protein BamB</fullName>
    </submittedName>
</protein>
<dbReference type="Proteomes" id="UP000317093">
    <property type="component" value="Chromosome"/>
</dbReference>
<dbReference type="Gene3D" id="2.130.10.10">
    <property type="entry name" value="YVTN repeat-like/Quinoprotein amine dehydrogenase"/>
    <property type="match status" value="2"/>
</dbReference>
<name>A0A518B2Y8_9BACT</name>
<dbReference type="InterPro" id="IPR002372">
    <property type="entry name" value="PQQ_rpt_dom"/>
</dbReference>
<dbReference type="SUPFAM" id="SSF50998">
    <property type="entry name" value="Quinoprotein alcohol dehydrogenase-like"/>
    <property type="match status" value="1"/>
</dbReference>
<accession>A0A518B2Y8</accession>
<dbReference type="OrthoDB" id="244732at2"/>
<feature type="region of interest" description="Disordered" evidence="1">
    <location>
        <begin position="34"/>
        <end position="58"/>
    </location>
</feature>
<dbReference type="InterPro" id="IPR011047">
    <property type="entry name" value="Quinoprotein_ADH-like_sf"/>
</dbReference>
<dbReference type="EMBL" id="CP036279">
    <property type="protein sequence ID" value="QDU61351.1"/>
    <property type="molecule type" value="Genomic_DNA"/>
</dbReference>
<dbReference type="PANTHER" id="PTHR34512:SF30">
    <property type="entry name" value="OUTER MEMBRANE PROTEIN ASSEMBLY FACTOR BAMB"/>
    <property type="match status" value="1"/>
</dbReference>
<gene>
    <name evidence="3" type="ORF">Pan216_22070</name>
</gene>
<dbReference type="PANTHER" id="PTHR34512">
    <property type="entry name" value="CELL SURFACE PROTEIN"/>
    <property type="match status" value="1"/>
</dbReference>
<dbReference type="InterPro" id="IPR015943">
    <property type="entry name" value="WD40/YVTN_repeat-like_dom_sf"/>
</dbReference>
<evidence type="ECO:0000313" key="4">
    <source>
        <dbReference type="Proteomes" id="UP000317093"/>
    </source>
</evidence>
<organism evidence="3 4">
    <name type="scientific">Kolteria novifilia</name>
    <dbReference type="NCBI Taxonomy" id="2527975"/>
    <lineage>
        <taxon>Bacteria</taxon>
        <taxon>Pseudomonadati</taxon>
        <taxon>Planctomycetota</taxon>
        <taxon>Planctomycetia</taxon>
        <taxon>Kolteriales</taxon>
        <taxon>Kolteriaceae</taxon>
        <taxon>Kolteria</taxon>
    </lineage>
</organism>
<evidence type="ECO:0000256" key="1">
    <source>
        <dbReference type="SAM" id="MobiDB-lite"/>
    </source>
</evidence>
<evidence type="ECO:0000259" key="2">
    <source>
        <dbReference type="Pfam" id="PF13360"/>
    </source>
</evidence>
<dbReference type="KEGG" id="knv:Pan216_22070"/>
<feature type="domain" description="Pyrrolo-quinoline quinone repeat" evidence="2">
    <location>
        <begin position="317"/>
        <end position="380"/>
    </location>
</feature>